<dbReference type="PROSITE" id="PS50977">
    <property type="entry name" value="HTH_TETR_2"/>
    <property type="match status" value="1"/>
</dbReference>
<keyword evidence="1" id="KW-0805">Transcription regulation</keyword>
<dbReference type="InterPro" id="IPR001647">
    <property type="entry name" value="HTH_TetR"/>
</dbReference>
<organism evidence="6 7">
    <name type="scientific">Sphingomonas colocasiae</name>
    <dbReference type="NCBI Taxonomy" id="1848973"/>
    <lineage>
        <taxon>Bacteria</taxon>
        <taxon>Pseudomonadati</taxon>
        <taxon>Pseudomonadota</taxon>
        <taxon>Alphaproteobacteria</taxon>
        <taxon>Sphingomonadales</taxon>
        <taxon>Sphingomonadaceae</taxon>
        <taxon>Sphingomonas</taxon>
    </lineage>
</organism>
<dbReference type="InterPro" id="IPR036271">
    <property type="entry name" value="Tet_transcr_reg_TetR-rel_C_sf"/>
</dbReference>
<feature type="domain" description="HTH tetR-type" evidence="5">
    <location>
        <begin position="9"/>
        <end position="69"/>
    </location>
</feature>
<name>A0ABS7PRD0_9SPHN</name>
<sequence>MRYDAEHRGKTREKILREAASAIRARGPDGVGVAALMKQAGLTHGGFYAHFASKDDLVAQAIGVMFDDVRGRFDHETAERDPAAALDAYVGFYLSRRHRDSRERGCPIAALSTDMARLEPVSRERFGRGIAALTGWLAGALARLGVADADAAASAMLSEMVGALSLSRAVADPAQSDAILAHAAAAIRNRFGLGGGA</sequence>
<reference evidence="6 7" key="1">
    <citation type="submission" date="2021-08" db="EMBL/GenBank/DDBJ databases">
        <authorList>
            <person name="Tuo L."/>
        </authorList>
    </citation>
    <scope>NUCLEOTIDE SEQUENCE [LARGE SCALE GENOMIC DNA]</scope>
    <source>
        <strain evidence="6 7">JCM 31229</strain>
    </source>
</reference>
<dbReference type="InterPro" id="IPR054156">
    <property type="entry name" value="YxaF_TetR_C"/>
</dbReference>
<evidence type="ECO:0000259" key="5">
    <source>
        <dbReference type="PROSITE" id="PS50977"/>
    </source>
</evidence>
<keyword evidence="3" id="KW-0804">Transcription</keyword>
<evidence type="ECO:0000256" key="4">
    <source>
        <dbReference type="PROSITE-ProRule" id="PRU00335"/>
    </source>
</evidence>
<dbReference type="PANTHER" id="PTHR47506">
    <property type="entry name" value="TRANSCRIPTIONAL REGULATORY PROTEIN"/>
    <property type="match status" value="1"/>
</dbReference>
<dbReference type="SUPFAM" id="SSF48498">
    <property type="entry name" value="Tetracyclin repressor-like, C-terminal domain"/>
    <property type="match status" value="1"/>
</dbReference>
<dbReference type="Pfam" id="PF00440">
    <property type="entry name" value="TetR_N"/>
    <property type="match status" value="1"/>
</dbReference>
<protein>
    <submittedName>
        <fullName evidence="6">TetR/AcrR family transcriptional regulator</fullName>
    </submittedName>
</protein>
<dbReference type="EMBL" id="JAINVV010000008">
    <property type="protein sequence ID" value="MBY8823828.1"/>
    <property type="molecule type" value="Genomic_DNA"/>
</dbReference>
<dbReference type="Gene3D" id="1.10.10.60">
    <property type="entry name" value="Homeodomain-like"/>
    <property type="match status" value="1"/>
</dbReference>
<accession>A0ABS7PRD0</accession>
<proteinExistence type="predicted"/>
<dbReference type="Pfam" id="PF21993">
    <property type="entry name" value="TetR_C_13_2"/>
    <property type="match status" value="1"/>
</dbReference>
<keyword evidence="2 4" id="KW-0238">DNA-binding</keyword>
<dbReference type="RefSeq" id="WP_222990942.1">
    <property type="nucleotide sequence ID" value="NZ_JAINVV010000008.1"/>
</dbReference>
<feature type="DNA-binding region" description="H-T-H motif" evidence="4">
    <location>
        <begin position="32"/>
        <end position="51"/>
    </location>
</feature>
<dbReference type="InterPro" id="IPR009057">
    <property type="entry name" value="Homeodomain-like_sf"/>
</dbReference>
<evidence type="ECO:0000256" key="2">
    <source>
        <dbReference type="ARBA" id="ARBA00023125"/>
    </source>
</evidence>
<gene>
    <name evidence="6" type="ORF">K7G82_16100</name>
</gene>
<evidence type="ECO:0000313" key="6">
    <source>
        <dbReference type="EMBL" id="MBY8823828.1"/>
    </source>
</evidence>
<keyword evidence="7" id="KW-1185">Reference proteome</keyword>
<dbReference type="Gene3D" id="1.10.357.10">
    <property type="entry name" value="Tetracycline Repressor, domain 2"/>
    <property type="match status" value="1"/>
</dbReference>
<comment type="caution">
    <text evidence="6">The sequence shown here is derived from an EMBL/GenBank/DDBJ whole genome shotgun (WGS) entry which is preliminary data.</text>
</comment>
<dbReference type="PRINTS" id="PR00455">
    <property type="entry name" value="HTHTETR"/>
</dbReference>
<dbReference type="SUPFAM" id="SSF46689">
    <property type="entry name" value="Homeodomain-like"/>
    <property type="match status" value="1"/>
</dbReference>
<dbReference type="PANTHER" id="PTHR47506:SF7">
    <property type="entry name" value="TRANSCRIPTIONAL REGULATORY PROTEIN"/>
    <property type="match status" value="1"/>
</dbReference>
<dbReference type="Proteomes" id="UP000706039">
    <property type="component" value="Unassembled WGS sequence"/>
</dbReference>
<evidence type="ECO:0000256" key="1">
    <source>
        <dbReference type="ARBA" id="ARBA00023015"/>
    </source>
</evidence>
<evidence type="ECO:0000256" key="3">
    <source>
        <dbReference type="ARBA" id="ARBA00023163"/>
    </source>
</evidence>
<evidence type="ECO:0000313" key="7">
    <source>
        <dbReference type="Proteomes" id="UP000706039"/>
    </source>
</evidence>